<dbReference type="InterPro" id="IPR011006">
    <property type="entry name" value="CheY-like_superfamily"/>
</dbReference>
<dbReference type="Proteomes" id="UP000219331">
    <property type="component" value="Unassembled WGS sequence"/>
</dbReference>
<evidence type="ECO:0000313" key="3">
    <source>
        <dbReference type="EMBL" id="SOC03708.1"/>
    </source>
</evidence>
<dbReference type="OrthoDB" id="7833405at2"/>
<reference evidence="3 4" key="1">
    <citation type="submission" date="2017-08" db="EMBL/GenBank/DDBJ databases">
        <authorList>
            <person name="de Groot N.N."/>
        </authorList>
    </citation>
    <scope>NUCLEOTIDE SEQUENCE [LARGE SCALE GENOMIC DNA]</scope>
    <source>
        <strain evidence="3 4">USBA 352</strain>
    </source>
</reference>
<dbReference type="RefSeq" id="WP_097174635.1">
    <property type="nucleotide sequence ID" value="NZ_OBML01000004.1"/>
</dbReference>
<gene>
    <name evidence="3" type="ORF">SAMN05421512_104228</name>
</gene>
<organism evidence="3 4">
    <name type="scientific">Stappia indica</name>
    <dbReference type="NCBI Taxonomy" id="538381"/>
    <lineage>
        <taxon>Bacteria</taxon>
        <taxon>Pseudomonadati</taxon>
        <taxon>Pseudomonadota</taxon>
        <taxon>Alphaproteobacteria</taxon>
        <taxon>Hyphomicrobiales</taxon>
        <taxon>Stappiaceae</taxon>
        <taxon>Stappia</taxon>
    </lineage>
</organism>
<dbReference type="GO" id="GO:0000160">
    <property type="term" value="P:phosphorelay signal transduction system"/>
    <property type="evidence" value="ECO:0007669"/>
    <property type="project" value="InterPro"/>
</dbReference>
<dbReference type="PROSITE" id="PS50110">
    <property type="entry name" value="RESPONSE_REGULATORY"/>
    <property type="match status" value="1"/>
</dbReference>
<feature type="domain" description="Response regulatory" evidence="2">
    <location>
        <begin position="146"/>
        <end position="256"/>
    </location>
</feature>
<evidence type="ECO:0000259" key="2">
    <source>
        <dbReference type="PROSITE" id="PS50110"/>
    </source>
</evidence>
<sequence>MSGDAARRLSVLLDGPADRPESLLARLGHAWGDLAEIAWADTPPARLPDVVVSLPGKTARRFPEAPAKGVHVPRVVLCPDPVADADGIETHLPDAFLSSVCPPELALVRLAETVRQARRMEEARLRRSAFGPLAAVQTRDLSRSIPVLVAGDSARIGVALGAHLAALDLRGCLTADAALAALEEAPARLMVIDLPASRASELLARLRADARHITLPVLALCADEAEAAALLTSGASDCMLRAAAPQVLARHLLCLLRAGARRALADRVLAGYRPRRGLPLLPREAYERYLAALGEALALRGAEPLPLLLAQIAPPPLASRAANDDPFAGPVVNPVLSATLAASRDEDFVARVEELGDIAVLRDAEAQERIRQRIGAIVASTAFA</sequence>
<evidence type="ECO:0000313" key="4">
    <source>
        <dbReference type="Proteomes" id="UP000219331"/>
    </source>
</evidence>
<protein>
    <submittedName>
        <fullName evidence="3">Two-component response regulator, PleD family, consists of two REC domains and a diguanylate cyclase (GGDEF) domain</fullName>
    </submittedName>
</protein>
<proteinExistence type="predicted"/>
<dbReference type="Gene3D" id="3.40.50.2300">
    <property type="match status" value="1"/>
</dbReference>
<name>A0A285S8C1_9HYPH</name>
<dbReference type="STRING" id="538381.GCA_001696535_00166"/>
<keyword evidence="4" id="KW-1185">Reference proteome</keyword>
<dbReference type="AlphaFoldDB" id="A0A285S8C1"/>
<dbReference type="SUPFAM" id="SSF52172">
    <property type="entry name" value="CheY-like"/>
    <property type="match status" value="1"/>
</dbReference>
<accession>A0A285S8C1</accession>
<keyword evidence="1" id="KW-0597">Phosphoprotein</keyword>
<evidence type="ECO:0000256" key="1">
    <source>
        <dbReference type="PROSITE-ProRule" id="PRU00169"/>
    </source>
</evidence>
<feature type="modified residue" description="4-aspartylphosphate" evidence="1">
    <location>
        <position position="193"/>
    </location>
</feature>
<dbReference type="InterPro" id="IPR001789">
    <property type="entry name" value="Sig_transdc_resp-reg_receiver"/>
</dbReference>
<dbReference type="EMBL" id="OBML01000004">
    <property type="protein sequence ID" value="SOC03708.1"/>
    <property type="molecule type" value="Genomic_DNA"/>
</dbReference>